<keyword evidence="2" id="KW-1133">Transmembrane helix</keyword>
<feature type="compositionally biased region" description="Low complexity" evidence="1">
    <location>
        <begin position="219"/>
        <end position="233"/>
    </location>
</feature>
<feature type="domain" description="Phage shock protein PspC N-terminal" evidence="3">
    <location>
        <begin position="58"/>
        <end position="108"/>
    </location>
</feature>
<name>A0A917PLU6_9MICO</name>
<feature type="transmembrane region" description="Helical" evidence="2">
    <location>
        <begin position="79"/>
        <end position="106"/>
    </location>
</feature>
<protein>
    <recommendedName>
        <fullName evidence="3">Phage shock protein PspC N-terminal domain-containing protein</fullName>
    </recommendedName>
</protein>
<gene>
    <name evidence="4" type="ORF">GCM10011372_22850</name>
</gene>
<dbReference type="Proteomes" id="UP000636956">
    <property type="component" value="Unassembled WGS sequence"/>
</dbReference>
<feature type="region of interest" description="Disordered" evidence="1">
    <location>
        <begin position="1"/>
        <end position="39"/>
    </location>
</feature>
<evidence type="ECO:0000256" key="2">
    <source>
        <dbReference type="SAM" id="Phobius"/>
    </source>
</evidence>
<feature type="compositionally biased region" description="Pro residues" evidence="1">
    <location>
        <begin position="239"/>
        <end position="251"/>
    </location>
</feature>
<dbReference type="AlphaFoldDB" id="A0A917PLU6"/>
<feature type="transmembrane region" description="Helical" evidence="2">
    <location>
        <begin position="127"/>
        <end position="149"/>
    </location>
</feature>
<keyword evidence="5" id="KW-1185">Reference proteome</keyword>
<feature type="transmembrane region" description="Helical" evidence="2">
    <location>
        <begin position="322"/>
        <end position="346"/>
    </location>
</feature>
<feature type="transmembrane region" description="Helical" evidence="2">
    <location>
        <begin position="169"/>
        <end position="189"/>
    </location>
</feature>
<reference evidence="4" key="2">
    <citation type="submission" date="2020-09" db="EMBL/GenBank/DDBJ databases">
        <authorList>
            <person name="Sun Q."/>
            <person name="Zhou Y."/>
        </authorList>
    </citation>
    <scope>NUCLEOTIDE SEQUENCE</scope>
    <source>
        <strain evidence="4">CGMCC 1.8984</strain>
    </source>
</reference>
<dbReference type="RefSeq" id="WP_188743566.1">
    <property type="nucleotide sequence ID" value="NZ_BAABFW010000006.1"/>
</dbReference>
<evidence type="ECO:0000259" key="3">
    <source>
        <dbReference type="Pfam" id="PF04024"/>
    </source>
</evidence>
<feature type="transmembrane region" description="Helical" evidence="2">
    <location>
        <begin position="352"/>
        <end position="375"/>
    </location>
</feature>
<sequence length="530" mass="55077">METNPTAPETDPAPDDVKGDSTSPGGPADGAVGSAPPGMPEESGDGFFGWLRGLGVPRRPGWLGGVAAGVAARLGIDPIIVRGIVVVVAVLGAPFVLLYAIAWLLLPDIDGRIHLERLLRGTVDPAIVGIAVMGVIGLIPLVQGGWLGWRWWPDWPSIWVGGIDVLAPIRVLWVLAVIVGITVFVIWLIRRANAPATDAPTVPDASGVAAMSAATRAPAASARSDADATSASPIALIPTPGPGPAPEPPVPAMGADAGEIAAWRAQHEAWRRSHAEWRQSQQDSDRAARARAAAENKARAVALAAESEAARRRRRAERPRAGAAYVFTVLGIALVGGSLAAIWALGSPELTAYVSALALAVATLVLALGMFVAAVRRRRAGFLAFVTTVTTLVMLGATIAPARTFVPPGYGISMLESQSLVQPIGDAHLVASAELRRVPGMPTIDIEQGIGDVYLTVLDGTQVVLDAREAGRVDVTWVSADGRARAATTGDADVIHTLGRTSGASADARLIVHQPPGGTIYVTIHEGDER</sequence>
<evidence type="ECO:0000313" key="5">
    <source>
        <dbReference type="Proteomes" id="UP000636956"/>
    </source>
</evidence>
<proteinExistence type="predicted"/>
<dbReference type="EMBL" id="BMMD01000012">
    <property type="protein sequence ID" value="GGJ83923.1"/>
    <property type="molecule type" value="Genomic_DNA"/>
</dbReference>
<evidence type="ECO:0000313" key="4">
    <source>
        <dbReference type="EMBL" id="GGJ83923.1"/>
    </source>
</evidence>
<feature type="region of interest" description="Disordered" evidence="1">
    <location>
        <begin position="271"/>
        <end position="291"/>
    </location>
</feature>
<feature type="compositionally biased region" description="Low complexity" evidence="1">
    <location>
        <begin position="1"/>
        <end position="10"/>
    </location>
</feature>
<accession>A0A917PLU6</accession>
<dbReference type="Pfam" id="PF04024">
    <property type="entry name" value="PspC"/>
    <property type="match status" value="1"/>
</dbReference>
<keyword evidence="2" id="KW-0812">Transmembrane</keyword>
<reference evidence="4" key="1">
    <citation type="journal article" date="2014" name="Int. J. Syst. Evol. Microbiol.">
        <title>Complete genome sequence of Corynebacterium casei LMG S-19264T (=DSM 44701T), isolated from a smear-ripened cheese.</title>
        <authorList>
            <consortium name="US DOE Joint Genome Institute (JGI-PGF)"/>
            <person name="Walter F."/>
            <person name="Albersmeier A."/>
            <person name="Kalinowski J."/>
            <person name="Ruckert C."/>
        </authorList>
    </citation>
    <scope>NUCLEOTIDE SEQUENCE</scope>
    <source>
        <strain evidence="4">CGMCC 1.8984</strain>
    </source>
</reference>
<feature type="region of interest" description="Disordered" evidence="1">
    <location>
        <begin position="219"/>
        <end position="254"/>
    </location>
</feature>
<organism evidence="4 5">
    <name type="scientific">Agromyces bauzanensis</name>
    <dbReference type="NCBI Taxonomy" id="1308924"/>
    <lineage>
        <taxon>Bacteria</taxon>
        <taxon>Bacillati</taxon>
        <taxon>Actinomycetota</taxon>
        <taxon>Actinomycetes</taxon>
        <taxon>Micrococcales</taxon>
        <taxon>Microbacteriaceae</taxon>
        <taxon>Agromyces</taxon>
    </lineage>
</organism>
<feature type="transmembrane region" description="Helical" evidence="2">
    <location>
        <begin position="382"/>
        <end position="400"/>
    </location>
</feature>
<evidence type="ECO:0000256" key="1">
    <source>
        <dbReference type="SAM" id="MobiDB-lite"/>
    </source>
</evidence>
<comment type="caution">
    <text evidence="4">The sequence shown here is derived from an EMBL/GenBank/DDBJ whole genome shotgun (WGS) entry which is preliminary data.</text>
</comment>
<dbReference type="InterPro" id="IPR007168">
    <property type="entry name" value="Phageshock_PspC_N"/>
</dbReference>
<keyword evidence="2" id="KW-0472">Membrane</keyword>